<dbReference type="Gene3D" id="3.10.129.10">
    <property type="entry name" value="Hotdog Thioesterase"/>
    <property type="match status" value="1"/>
</dbReference>
<sequence length="144" mass="15530">MTHRDAFNAALAHLVPQAHRMGVRAVELEPGRIACRVPLDGNGNHIGTMYAGVLFTVAEVLGGGICLPSFDLTRYYPVVRSVRIDFTKPARTDVVAEAALDGIEAIRTEVQAHGRADFTLNATLRDTTGIVVASTEGAYQLRAR</sequence>
<proteinExistence type="predicted"/>
<dbReference type="InterPro" id="IPR027961">
    <property type="entry name" value="DUF4442"/>
</dbReference>
<reference evidence="1" key="1">
    <citation type="journal article" date="2014" name="Int. J. Syst. Evol. Microbiol.">
        <title>Complete genome sequence of Corynebacterium casei LMG S-19264T (=DSM 44701T), isolated from a smear-ripened cheese.</title>
        <authorList>
            <consortium name="US DOE Joint Genome Institute (JGI-PGF)"/>
            <person name="Walter F."/>
            <person name="Albersmeier A."/>
            <person name="Kalinowski J."/>
            <person name="Ruckert C."/>
        </authorList>
    </citation>
    <scope>NUCLEOTIDE SEQUENCE</scope>
    <source>
        <strain evidence="1">JCM 3276</strain>
    </source>
</reference>
<dbReference type="RefSeq" id="WP_189212361.1">
    <property type="nucleotide sequence ID" value="NZ_BMRB01000003.1"/>
</dbReference>
<comment type="caution">
    <text evidence="1">The sequence shown here is derived from an EMBL/GenBank/DDBJ whole genome shotgun (WGS) entry which is preliminary data.</text>
</comment>
<dbReference type="AlphaFoldDB" id="A0A918GKS6"/>
<evidence type="ECO:0000313" key="2">
    <source>
        <dbReference type="Proteomes" id="UP000660680"/>
    </source>
</evidence>
<keyword evidence="2" id="KW-1185">Reference proteome</keyword>
<dbReference type="Proteomes" id="UP000660680">
    <property type="component" value="Unassembled WGS sequence"/>
</dbReference>
<evidence type="ECO:0000313" key="1">
    <source>
        <dbReference type="EMBL" id="GGS43697.1"/>
    </source>
</evidence>
<organism evidence="1 2">
    <name type="scientific">Actinokineospora fastidiosa</name>
    <dbReference type="NCBI Taxonomy" id="1816"/>
    <lineage>
        <taxon>Bacteria</taxon>
        <taxon>Bacillati</taxon>
        <taxon>Actinomycetota</taxon>
        <taxon>Actinomycetes</taxon>
        <taxon>Pseudonocardiales</taxon>
        <taxon>Pseudonocardiaceae</taxon>
        <taxon>Actinokineospora</taxon>
    </lineage>
</organism>
<dbReference type="InterPro" id="IPR029069">
    <property type="entry name" value="HotDog_dom_sf"/>
</dbReference>
<protein>
    <recommendedName>
        <fullName evidence="3">Thioesterase</fullName>
    </recommendedName>
</protein>
<dbReference type="Pfam" id="PF14539">
    <property type="entry name" value="DUF4442"/>
    <property type="match status" value="1"/>
</dbReference>
<dbReference type="CDD" id="cd03443">
    <property type="entry name" value="PaaI_thioesterase"/>
    <property type="match status" value="1"/>
</dbReference>
<dbReference type="SUPFAM" id="SSF54637">
    <property type="entry name" value="Thioesterase/thiol ester dehydrase-isomerase"/>
    <property type="match status" value="1"/>
</dbReference>
<dbReference type="EMBL" id="BMRB01000003">
    <property type="protein sequence ID" value="GGS43697.1"/>
    <property type="molecule type" value="Genomic_DNA"/>
</dbReference>
<accession>A0A918GKS6</accession>
<gene>
    <name evidence="1" type="ORF">GCM10010171_43570</name>
</gene>
<evidence type="ECO:0008006" key="3">
    <source>
        <dbReference type="Google" id="ProtNLM"/>
    </source>
</evidence>
<name>A0A918GKS6_9PSEU</name>
<reference evidence="1" key="2">
    <citation type="submission" date="2020-09" db="EMBL/GenBank/DDBJ databases">
        <authorList>
            <person name="Sun Q."/>
            <person name="Ohkuma M."/>
        </authorList>
    </citation>
    <scope>NUCLEOTIDE SEQUENCE</scope>
    <source>
        <strain evidence="1">JCM 3276</strain>
    </source>
</reference>